<keyword evidence="2" id="KW-1185">Reference proteome</keyword>
<dbReference type="AlphaFoldDB" id="D4LT82"/>
<dbReference type="Proteomes" id="UP000008955">
    <property type="component" value="Chromosome"/>
</dbReference>
<organism evidence="1 2">
    <name type="scientific">Blautia obeum A2-162</name>
    <dbReference type="NCBI Taxonomy" id="657314"/>
    <lineage>
        <taxon>Bacteria</taxon>
        <taxon>Bacillati</taxon>
        <taxon>Bacillota</taxon>
        <taxon>Clostridia</taxon>
        <taxon>Lachnospirales</taxon>
        <taxon>Lachnospiraceae</taxon>
        <taxon>Blautia</taxon>
    </lineage>
</organism>
<dbReference type="EMBL" id="FP929054">
    <property type="protein sequence ID" value="CBL23990.1"/>
    <property type="molecule type" value="Genomic_DNA"/>
</dbReference>
<evidence type="ECO:0000313" key="1">
    <source>
        <dbReference type="EMBL" id="CBL23990.1"/>
    </source>
</evidence>
<name>D4LT82_9FIRM</name>
<dbReference type="HOGENOM" id="CLU_2567016_0_0_9"/>
<reference evidence="1 2" key="2">
    <citation type="submission" date="2010-03" db="EMBL/GenBank/DDBJ databases">
        <authorList>
            <person name="Pajon A."/>
        </authorList>
    </citation>
    <scope>NUCLEOTIDE SEQUENCE [LARGE SCALE GENOMIC DNA]</scope>
    <source>
        <strain evidence="1 2">A2-162</strain>
    </source>
</reference>
<sequence length="81" mass="8812">MPDSEGSDTEAVLIPVWDFYGIWTSKEPEYEYGNGEDGPVMGDVTMDDAGVPLLTIDARDGSVIQRIQAGWAASMDSKDIK</sequence>
<accession>D4LT82</accession>
<protein>
    <submittedName>
        <fullName evidence="1">Uncharacterized protein</fullName>
    </submittedName>
</protein>
<evidence type="ECO:0000313" key="2">
    <source>
        <dbReference type="Proteomes" id="UP000008955"/>
    </source>
</evidence>
<gene>
    <name evidence="1" type="ORF">CK5_27020</name>
</gene>
<reference evidence="1 2" key="1">
    <citation type="submission" date="2010-03" db="EMBL/GenBank/DDBJ databases">
        <title>The genome sequence of Ruminococcus obeum A2-162.</title>
        <authorList>
            <consortium name="metaHIT consortium -- http://www.metahit.eu/"/>
            <person name="Pajon A."/>
            <person name="Turner K."/>
            <person name="Parkhill J."/>
            <person name="Duncan S."/>
            <person name="Flint H."/>
        </authorList>
    </citation>
    <scope>NUCLEOTIDE SEQUENCE [LARGE SCALE GENOMIC DNA]</scope>
    <source>
        <strain evidence="1 2">A2-162</strain>
    </source>
</reference>
<dbReference type="PATRIC" id="fig|657314.3.peg.2541"/>
<dbReference type="KEGG" id="rob:CK5_27020"/>
<proteinExistence type="predicted"/>